<comment type="caution">
    <text evidence="1">The sequence shown here is derived from an EMBL/GenBank/DDBJ whole genome shotgun (WGS) entry which is preliminary data.</text>
</comment>
<dbReference type="RefSeq" id="XP_041186725.1">
    <property type="nucleotide sequence ID" value="XM_041341183.1"/>
</dbReference>
<evidence type="ECO:0000313" key="1">
    <source>
        <dbReference type="EMBL" id="KAG1804053.1"/>
    </source>
</evidence>
<protein>
    <submittedName>
        <fullName evidence="1">Uncharacterized protein</fullName>
    </submittedName>
</protein>
<dbReference type="GeneID" id="64635199"/>
<keyword evidence="2" id="KW-1185">Reference proteome</keyword>
<dbReference type="EMBL" id="JABBWG010000063">
    <property type="protein sequence ID" value="KAG1804053.1"/>
    <property type="molecule type" value="Genomic_DNA"/>
</dbReference>
<organism evidence="1 2">
    <name type="scientific">Suillus subaureus</name>
    <dbReference type="NCBI Taxonomy" id="48587"/>
    <lineage>
        <taxon>Eukaryota</taxon>
        <taxon>Fungi</taxon>
        <taxon>Dikarya</taxon>
        <taxon>Basidiomycota</taxon>
        <taxon>Agaricomycotina</taxon>
        <taxon>Agaricomycetes</taxon>
        <taxon>Agaricomycetidae</taxon>
        <taxon>Boletales</taxon>
        <taxon>Suillineae</taxon>
        <taxon>Suillaceae</taxon>
        <taxon>Suillus</taxon>
    </lineage>
</organism>
<sequence length="179" mass="19740">MSSEPDLDGYDVDTSICVSDGQSDIPHMTPSDDLLLDPASAFWNPERVSLLRAQLLMPLVSVEIVEAVLILATIPDPESLTPLASVKMVPVLATIPDPKSVTELESKPKVCTALPPVVTTPKPKKDWTDFFATPSPPSPMSNYWKYVTPEEDALWYDRAGTDDGFQVVHQMKQELCEIK</sequence>
<proteinExistence type="predicted"/>
<name>A0A9P7DVA8_9AGAM</name>
<evidence type="ECO:0000313" key="2">
    <source>
        <dbReference type="Proteomes" id="UP000807769"/>
    </source>
</evidence>
<dbReference type="Proteomes" id="UP000807769">
    <property type="component" value="Unassembled WGS sequence"/>
</dbReference>
<dbReference type="AlphaFoldDB" id="A0A9P7DVA8"/>
<accession>A0A9P7DVA8</accession>
<gene>
    <name evidence="1" type="ORF">BJ212DRAFT_1486892</name>
</gene>
<reference evidence="1" key="1">
    <citation type="journal article" date="2020" name="New Phytol.">
        <title>Comparative genomics reveals dynamic genome evolution in host specialist ectomycorrhizal fungi.</title>
        <authorList>
            <person name="Lofgren L.A."/>
            <person name="Nguyen N.H."/>
            <person name="Vilgalys R."/>
            <person name="Ruytinx J."/>
            <person name="Liao H.L."/>
            <person name="Branco S."/>
            <person name="Kuo A."/>
            <person name="LaButti K."/>
            <person name="Lipzen A."/>
            <person name="Andreopoulos W."/>
            <person name="Pangilinan J."/>
            <person name="Riley R."/>
            <person name="Hundley H."/>
            <person name="Na H."/>
            <person name="Barry K."/>
            <person name="Grigoriev I.V."/>
            <person name="Stajich J.E."/>
            <person name="Kennedy P.G."/>
        </authorList>
    </citation>
    <scope>NUCLEOTIDE SEQUENCE</scope>
    <source>
        <strain evidence="1">MN1</strain>
    </source>
</reference>
<dbReference type="OrthoDB" id="2682936at2759"/>